<organism evidence="1 2">
    <name type="scientific">Ideonella paludis</name>
    <dbReference type="NCBI Taxonomy" id="1233411"/>
    <lineage>
        <taxon>Bacteria</taxon>
        <taxon>Pseudomonadati</taxon>
        <taxon>Pseudomonadota</taxon>
        <taxon>Betaproteobacteria</taxon>
        <taxon>Burkholderiales</taxon>
        <taxon>Sphaerotilaceae</taxon>
        <taxon>Ideonella</taxon>
    </lineage>
</organism>
<keyword evidence="2" id="KW-1185">Reference proteome</keyword>
<protein>
    <submittedName>
        <fullName evidence="1">Uncharacterized protein</fullName>
    </submittedName>
</protein>
<dbReference type="Proteomes" id="UP000672097">
    <property type="component" value="Unassembled WGS sequence"/>
</dbReference>
<dbReference type="Pfam" id="PF05354">
    <property type="entry name" value="Phage_attach"/>
    <property type="match status" value="1"/>
</dbReference>
<gene>
    <name evidence="1" type="ORF">KAK11_04825</name>
</gene>
<dbReference type="RefSeq" id="WP_210806816.1">
    <property type="nucleotide sequence ID" value="NZ_JAGQDG010000002.1"/>
</dbReference>
<proteinExistence type="predicted"/>
<comment type="caution">
    <text evidence="1">The sequence shown here is derived from an EMBL/GenBank/DDBJ whole genome shotgun (WGS) entry which is preliminary data.</text>
</comment>
<name>A0ABS5DU33_9BURK</name>
<sequence length="95" mass="10152">MFDESPAVFLADFGVPCIANGHAFLGLLDRPDESLSIGDVAVMSTQYLLTAATSDLATANVREGTAITVNSLGYRARELRQVDDGVFSQVELTKT</sequence>
<dbReference type="EMBL" id="JAGQDG010000002">
    <property type="protein sequence ID" value="MBQ0934647.1"/>
    <property type="molecule type" value="Genomic_DNA"/>
</dbReference>
<accession>A0ABS5DU33</accession>
<evidence type="ECO:0000313" key="2">
    <source>
        <dbReference type="Proteomes" id="UP000672097"/>
    </source>
</evidence>
<reference evidence="1 2" key="1">
    <citation type="submission" date="2021-04" db="EMBL/GenBank/DDBJ databases">
        <title>The genome sequence of type strain Ideonella paludis KCTC 32238.</title>
        <authorList>
            <person name="Liu Y."/>
        </authorList>
    </citation>
    <scope>NUCLEOTIDE SEQUENCE [LARGE SCALE GENOMIC DNA]</scope>
    <source>
        <strain evidence="1 2">KCTC 32238</strain>
    </source>
</reference>
<evidence type="ECO:0000313" key="1">
    <source>
        <dbReference type="EMBL" id="MBQ0934647.1"/>
    </source>
</evidence>
<dbReference type="InterPro" id="IPR008018">
    <property type="entry name" value="Phage_tail_attach_FII"/>
</dbReference>